<dbReference type="AlphaFoldDB" id="A0A934QDP8"/>
<comment type="subcellular location">
    <subcellularLocation>
        <location evidence="1 8">Cell membrane</location>
        <topology evidence="1 8">Multi-pass membrane protein</topology>
    </subcellularLocation>
</comment>
<dbReference type="InterPro" id="IPR010065">
    <property type="entry name" value="AA_ABC_transptr_permease_3TM"/>
</dbReference>
<dbReference type="PANTHER" id="PTHR30614:SF0">
    <property type="entry name" value="L-CYSTINE TRANSPORT SYSTEM PERMEASE PROTEIN TCYL"/>
    <property type="match status" value="1"/>
</dbReference>
<keyword evidence="3" id="KW-1003">Cell membrane</keyword>
<organism evidence="10 11">
    <name type="scientific">Leucobacter edaphi</name>
    <dbReference type="NCBI Taxonomy" id="2796472"/>
    <lineage>
        <taxon>Bacteria</taxon>
        <taxon>Bacillati</taxon>
        <taxon>Actinomycetota</taxon>
        <taxon>Actinomycetes</taxon>
        <taxon>Micrococcales</taxon>
        <taxon>Microbacteriaceae</taxon>
        <taxon>Leucobacter</taxon>
    </lineage>
</organism>
<dbReference type="SUPFAM" id="SSF161098">
    <property type="entry name" value="MetI-like"/>
    <property type="match status" value="1"/>
</dbReference>
<feature type="transmembrane region" description="Helical" evidence="8">
    <location>
        <begin position="90"/>
        <end position="107"/>
    </location>
</feature>
<dbReference type="Proteomes" id="UP000618733">
    <property type="component" value="Unassembled WGS sequence"/>
</dbReference>
<sequence length="253" mass="27867">MLQTAFFTVSWGEFIPELLNGLLTTLKYTVVGFVGAVILGMLAALMRRSRIAPLRIIAAIYTEFFKNIPLLVIVFVIYFGLATSGLKLDAFTSGTIALVLFYGAYLSEIFRAAMNGVDRGQTEGAQALGMKGSAIFFHIIAPQAVRLALPGMNAYLVDLLKGTSILVTIAAGELMAKGQVIAAKTFAPLEVYIVIALIYFVLCYPVSQLLLWIERKVHRGDPLFPGRKRRLSKIRRELADTYNVTTAVMRRVP</sequence>
<dbReference type="NCBIfam" id="TIGR01726">
    <property type="entry name" value="HEQRo_perm_3TM"/>
    <property type="match status" value="1"/>
</dbReference>
<dbReference type="InterPro" id="IPR035906">
    <property type="entry name" value="MetI-like_sf"/>
</dbReference>
<dbReference type="InterPro" id="IPR043429">
    <property type="entry name" value="ArtM/GltK/GlnP/TcyL/YhdX-like"/>
</dbReference>
<evidence type="ECO:0000256" key="5">
    <source>
        <dbReference type="ARBA" id="ARBA00022970"/>
    </source>
</evidence>
<evidence type="ECO:0000256" key="2">
    <source>
        <dbReference type="ARBA" id="ARBA00022448"/>
    </source>
</evidence>
<protein>
    <submittedName>
        <fullName evidence="10">Amino acid ABC transporter permease</fullName>
    </submittedName>
</protein>
<dbReference type="EMBL" id="JAEHOI010000006">
    <property type="protein sequence ID" value="MBK0421921.1"/>
    <property type="molecule type" value="Genomic_DNA"/>
</dbReference>
<keyword evidence="11" id="KW-1185">Reference proteome</keyword>
<evidence type="ECO:0000256" key="3">
    <source>
        <dbReference type="ARBA" id="ARBA00022475"/>
    </source>
</evidence>
<dbReference type="PROSITE" id="PS50928">
    <property type="entry name" value="ABC_TM1"/>
    <property type="match status" value="1"/>
</dbReference>
<keyword evidence="6 8" id="KW-1133">Transmembrane helix</keyword>
<evidence type="ECO:0000313" key="10">
    <source>
        <dbReference type="EMBL" id="MBK0421921.1"/>
    </source>
</evidence>
<accession>A0A934QDP8</accession>
<reference evidence="10" key="1">
    <citation type="submission" date="2020-12" db="EMBL/GenBank/DDBJ databases">
        <title>Leucobacter sp. CAS2, isolated from Chromium sludge.</title>
        <authorList>
            <person name="Xu Z."/>
        </authorList>
    </citation>
    <scope>NUCLEOTIDE SEQUENCE</scope>
    <source>
        <strain evidence="10">CSA2</strain>
    </source>
</reference>
<dbReference type="GO" id="GO:0022857">
    <property type="term" value="F:transmembrane transporter activity"/>
    <property type="evidence" value="ECO:0007669"/>
    <property type="project" value="InterPro"/>
</dbReference>
<proteinExistence type="inferred from homology"/>
<dbReference type="Gene3D" id="1.10.3720.10">
    <property type="entry name" value="MetI-like"/>
    <property type="match status" value="1"/>
</dbReference>
<evidence type="ECO:0000256" key="6">
    <source>
        <dbReference type="ARBA" id="ARBA00022989"/>
    </source>
</evidence>
<evidence type="ECO:0000313" key="11">
    <source>
        <dbReference type="Proteomes" id="UP000618733"/>
    </source>
</evidence>
<feature type="domain" description="ABC transmembrane type-1" evidence="9">
    <location>
        <begin position="22"/>
        <end position="210"/>
    </location>
</feature>
<evidence type="ECO:0000256" key="1">
    <source>
        <dbReference type="ARBA" id="ARBA00004651"/>
    </source>
</evidence>
<comment type="similarity">
    <text evidence="8">Belongs to the binding-protein-dependent transport system permease family.</text>
</comment>
<dbReference type="Pfam" id="PF00528">
    <property type="entry name" value="BPD_transp_1"/>
    <property type="match status" value="1"/>
</dbReference>
<evidence type="ECO:0000259" key="9">
    <source>
        <dbReference type="PROSITE" id="PS50928"/>
    </source>
</evidence>
<gene>
    <name evidence="10" type="ORF">JD292_07515</name>
</gene>
<feature type="transmembrane region" description="Helical" evidence="8">
    <location>
        <begin position="67"/>
        <end position="84"/>
    </location>
</feature>
<evidence type="ECO:0000256" key="4">
    <source>
        <dbReference type="ARBA" id="ARBA00022692"/>
    </source>
</evidence>
<name>A0A934QDP8_9MICO</name>
<evidence type="ECO:0000256" key="7">
    <source>
        <dbReference type="ARBA" id="ARBA00023136"/>
    </source>
</evidence>
<keyword evidence="5" id="KW-0029">Amino-acid transport</keyword>
<comment type="caution">
    <text evidence="10">The sequence shown here is derived from an EMBL/GenBank/DDBJ whole genome shotgun (WGS) entry which is preliminary data.</text>
</comment>
<feature type="transmembrane region" description="Helical" evidence="8">
    <location>
        <begin position="191"/>
        <end position="213"/>
    </location>
</feature>
<dbReference type="GO" id="GO:0043190">
    <property type="term" value="C:ATP-binding cassette (ABC) transporter complex"/>
    <property type="evidence" value="ECO:0007669"/>
    <property type="project" value="InterPro"/>
</dbReference>
<dbReference type="PANTHER" id="PTHR30614">
    <property type="entry name" value="MEMBRANE COMPONENT OF AMINO ACID ABC TRANSPORTER"/>
    <property type="match status" value="1"/>
</dbReference>
<dbReference type="InterPro" id="IPR000515">
    <property type="entry name" value="MetI-like"/>
</dbReference>
<dbReference type="CDD" id="cd06261">
    <property type="entry name" value="TM_PBP2"/>
    <property type="match status" value="1"/>
</dbReference>
<keyword evidence="2 8" id="KW-0813">Transport</keyword>
<feature type="transmembrane region" description="Helical" evidence="8">
    <location>
        <begin position="26"/>
        <end position="46"/>
    </location>
</feature>
<dbReference type="RefSeq" id="WP_200132122.1">
    <property type="nucleotide sequence ID" value="NZ_JAEHOI010000006.1"/>
</dbReference>
<dbReference type="GO" id="GO:0006865">
    <property type="term" value="P:amino acid transport"/>
    <property type="evidence" value="ECO:0007669"/>
    <property type="project" value="UniProtKB-KW"/>
</dbReference>
<keyword evidence="7 8" id="KW-0472">Membrane</keyword>
<keyword evidence="4 8" id="KW-0812">Transmembrane</keyword>
<evidence type="ECO:0000256" key="8">
    <source>
        <dbReference type="RuleBase" id="RU363032"/>
    </source>
</evidence>